<comment type="caution">
    <text evidence="1">The sequence shown here is derived from an EMBL/GenBank/DDBJ whole genome shotgun (WGS) entry which is preliminary data.</text>
</comment>
<sequence length="93" mass="10277">MAAAKFGRREVHLQVTAPIASNFQVSTTRVSRGNQVIDVLTSTVPKTVRSDQVDEGKTQGVATRFFGKNRFHSAPDSFHPPTFDGLRIDTNDF</sequence>
<dbReference type="EMBL" id="SJPW01000005">
    <property type="protein sequence ID" value="TWU50513.1"/>
    <property type="molecule type" value="Genomic_DNA"/>
</dbReference>
<evidence type="ECO:0000313" key="2">
    <source>
        <dbReference type="Proteomes" id="UP000318288"/>
    </source>
</evidence>
<accession>A0A5C6ELB6</accession>
<proteinExistence type="predicted"/>
<keyword evidence="2" id="KW-1185">Reference proteome</keyword>
<name>A0A5C6ELB6_9BACT</name>
<gene>
    <name evidence="1" type="ORF">Poly51_38030</name>
</gene>
<dbReference type="AlphaFoldDB" id="A0A5C6ELB6"/>
<dbReference type="Proteomes" id="UP000318288">
    <property type="component" value="Unassembled WGS sequence"/>
</dbReference>
<organism evidence="1 2">
    <name type="scientific">Rubripirellula tenax</name>
    <dbReference type="NCBI Taxonomy" id="2528015"/>
    <lineage>
        <taxon>Bacteria</taxon>
        <taxon>Pseudomonadati</taxon>
        <taxon>Planctomycetota</taxon>
        <taxon>Planctomycetia</taxon>
        <taxon>Pirellulales</taxon>
        <taxon>Pirellulaceae</taxon>
        <taxon>Rubripirellula</taxon>
    </lineage>
</organism>
<reference evidence="1 2" key="1">
    <citation type="submission" date="2019-02" db="EMBL/GenBank/DDBJ databases">
        <title>Deep-cultivation of Planctomycetes and their phenomic and genomic characterization uncovers novel biology.</title>
        <authorList>
            <person name="Wiegand S."/>
            <person name="Jogler M."/>
            <person name="Boedeker C."/>
            <person name="Pinto D."/>
            <person name="Vollmers J."/>
            <person name="Rivas-Marin E."/>
            <person name="Kohn T."/>
            <person name="Peeters S.H."/>
            <person name="Heuer A."/>
            <person name="Rast P."/>
            <person name="Oberbeckmann S."/>
            <person name="Bunk B."/>
            <person name="Jeske O."/>
            <person name="Meyerdierks A."/>
            <person name="Storesund J.E."/>
            <person name="Kallscheuer N."/>
            <person name="Luecker S."/>
            <person name="Lage O.M."/>
            <person name="Pohl T."/>
            <person name="Merkel B.J."/>
            <person name="Hornburger P."/>
            <person name="Mueller R.-W."/>
            <person name="Bruemmer F."/>
            <person name="Labrenz M."/>
            <person name="Spormann A.M."/>
            <person name="Op Den Camp H."/>
            <person name="Overmann J."/>
            <person name="Amann R."/>
            <person name="Jetten M.S.M."/>
            <person name="Mascher T."/>
            <person name="Medema M.H."/>
            <person name="Devos D.P."/>
            <person name="Kaster A.-K."/>
            <person name="Ovreas L."/>
            <person name="Rohde M."/>
            <person name="Galperin M.Y."/>
            <person name="Jogler C."/>
        </authorList>
    </citation>
    <scope>NUCLEOTIDE SEQUENCE [LARGE SCALE GENOMIC DNA]</scope>
    <source>
        <strain evidence="1 2">Poly51</strain>
    </source>
</reference>
<protein>
    <submittedName>
        <fullName evidence="1">Uncharacterized protein</fullName>
    </submittedName>
</protein>
<evidence type="ECO:0000313" key="1">
    <source>
        <dbReference type="EMBL" id="TWU50513.1"/>
    </source>
</evidence>